<proteinExistence type="predicted"/>
<dbReference type="AlphaFoldDB" id="A0A3D0W8T8"/>
<comment type="caution">
    <text evidence="2">The sequence shown here is derived from an EMBL/GenBank/DDBJ whole genome shotgun (WGS) entry which is preliminary data.</text>
</comment>
<evidence type="ECO:0000313" key="3">
    <source>
        <dbReference type="Proteomes" id="UP000262699"/>
    </source>
</evidence>
<sequence>MPAIASPTLLNLAALPALADEPHAREGNHLRVAHHPLLGLPVAPFIVQRAVFERLPDAFALRRDVVFRDRDGAVLQLPITVRKGDEIRATIVQGAATQCILVSMLTRPLDAPSAPGPVIRGPVIRGPVIRGGIAVRTPVLPADAFDRIDGDRLRALVSSTTQPAPGDKRSASLLMRAMGASIANGPALLGERRAAPYTVAAPAIAEVRITGQGIIADLVWLAAADLERLDWRSIDVLNLPRKAGARYLSLKDPVTHAEKNVRRQASKRRPLHETQGGLDPVGAPPFTDNEESDRVHTLAGPLDGDLDALIDGPDAPLTASETIVVTDEAGQPLANGPGQESTIAISHLGRVLQSTLDPGVAAWLGYKGLDERVPGAGIAFYRVLGFFRHPLGNGATADQLGGLPLGQIPAGDRQLDAPALFKTWIKLSGGILDTTGEALVGQLAVAGDYMVMGAVAAVDRRAPPASPAPPDLLTPEHVAWLPAIPPAAVREVDCPMRGLLVGATLAGEREQPVPGGAVSGLNRAVGSQPWHALLTLGVSSTADGLLLGSADGRQGSVGDRGVGPDAARYRFAQQDRFGRWSRFAMRDAAPGLRPKPPRPVVQGTYRQPTPPSAAALVGGTFDLRVPLPEPAALAPGSFLLSHARLSFRHSDALVPGGPEVAMPDIDGAATTATVTEDSPPPGEPPQRAVPVIATGPVLAATAQRRMVITARWVDVAGQVSEPSEPLRLTMTDPRPPAQIAIPDTLLYSSRPDPTGLAWIEYKWAVTAGDPAIYAAYYSDENRLTAWLRSVGRGPEADAITATVDRAARAGMMRAIQDDFPDHLFERLPGAVIAPTTTERRLRHAVSGATRILNAYKIAAEAPASGARPDLSALDLVFFGVPNSDPPPRPSVSVRLVPPAAGEPDLVAEVTVTLEAGMTRGQTARIFRTRGTQADAMHAPVVADLPLSAPEPVTGRQQAVFRDVGSAAIATTARLAAFFRYQWLAQVQGAPESGSDVPGMWSRESDPAALVVTPPNAPTVPVFDGFGGTTVPGGTLDLTIGVSHPLGLAPTELGPWRYEVLRAAPGETAALAAQGAVATLPLSIADPVPGGLTVAGTRFEVRLFDPLGRQTPPLTVISA</sequence>
<gene>
    <name evidence="2" type="ORF">DEP91_03040</name>
</gene>
<evidence type="ECO:0000256" key="1">
    <source>
        <dbReference type="SAM" id="MobiDB-lite"/>
    </source>
</evidence>
<accession>A0A3D0W8T8</accession>
<protein>
    <submittedName>
        <fullName evidence="2">Uncharacterized protein</fullName>
    </submittedName>
</protein>
<organism evidence="2 3">
    <name type="scientific">Sphingomonas bacterium</name>
    <dbReference type="NCBI Taxonomy" id="1895847"/>
    <lineage>
        <taxon>Bacteria</taxon>
        <taxon>Pseudomonadati</taxon>
        <taxon>Pseudomonadota</taxon>
        <taxon>Alphaproteobacteria</taxon>
        <taxon>Sphingomonadales</taxon>
        <taxon>Sphingomonadaceae</taxon>
        <taxon>Sphingomonas</taxon>
    </lineage>
</organism>
<reference evidence="2 3" key="1">
    <citation type="journal article" date="2018" name="Nat. Biotechnol.">
        <title>A standardized bacterial taxonomy based on genome phylogeny substantially revises the tree of life.</title>
        <authorList>
            <person name="Parks D.H."/>
            <person name="Chuvochina M."/>
            <person name="Waite D.W."/>
            <person name="Rinke C."/>
            <person name="Skarshewski A."/>
            <person name="Chaumeil P.A."/>
            <person name="Hugenholtz P."/>
        </authorList>
    </citation>
    <scope>NUCLEOTIDE SEQUENCE [LARGE SCALE GENOMIC DNA]</scope>
    <source>
        <strain evidence="2">UBA9015</strain>
    </source>
</reference>
<evidence type="ECO:0000313" key="2">
    <source>
        <dbReference type="EMBL" id="HCB75136.1"/>
    </source>
</evidence>
<name>A0A3D0W8T8_9SPHN</name>
<dbReference type="EMBL" id="DOYJ01000092">
    <property type="protein sequence ID" value="HCB75136.1"/>
    <property type="molecule type" value="Genomic_DNA"/>
</dbReference>
<dbReference type="Proteomes" id="UP000262699">
    <property type="component" value="Unassembled WGS sequence"/>
</dbReference>
<feature type="region of interest" description="Disordered" evidence="1">
    <location>
        <begin position="258"/>
        <end position="294"/>
    </location>
</feature>